<accession>A0A9Q0KA30</accession>
<protein>
    <submittedName>
        <fullName evidence="1">Uncharacterized protein</fullName>
    </submittedName>
</protein>
<gene>
    <name evidence="1" type="ORF">NE237_018526</name>
</gene>
<sequence length="105" mass="11356">MSSSVKNRYGSVSDSSNFWCDFTISGNLTLACKLLSVGALRGAEVKETKSDIPNATPPIDRTEDVFAELYETCCGKVDETDEDSLVVLENGKKEGDDATGEKLQL</sequence>
<proteinExistence type="predicted"/>
<reference evidence="1" key="1">
    <citation type="journal article" date="2023" name="Plant J.">
        <title>The genome of the king protea, Protea cynaroides.</title>
        <authorList>
            <person name="Chang J."/>
            <person name="Duong T.A."/>
            <person name="Schoeman C."/>
            <person name="Ma X."/>
            <person name="Roodt D."/>
            <person name="Barker N."/>
            <person name="Li Z."/>
            <person name="Van de Peer Y."/>
            <person name="Mizrachi E."/>
        </authorList>
    </citation>
    <scope>NUCLEOTIDE SEQUENCE</scope>
    <source>
        <tissue evidence="1">Young leaves</tissue>
    </source>
</reference>
<organism evidence="1 2">
    <name type="scientific">Protea cynaroides</name>
    <dbReference type="NCBI Taxonomy" id="273540"/>
    <lineage>
        <taxon>Eukaryota</taxon>
        <taxon>Viridiplantae</taxon>
        <taxon>Streptophyta</taxon>
        <taxon>Embryophyta</taxon>
        <taxon>Tracheophyta</taxon>
        <taxon>Spermatophyta</taxon>
        <taxon>Magnoliopsida</taxon>
        <taxon>Proteales</taxon>
        <taxon>Proteaceae</taxon>
        <taxon>Protea</taxon>
    </lineage>
</organism>
<dbReference type="EMBL" id="JAMYWD010000007">
    <property type="protein sequence ID" value="KAJ4966677.1"/>
    <property type="molecule type" value="Genomic_DNA"/>
</dbReference>
<name>A0A9Q0KA30_9MAGN</name>
<dbReference type="Proteomes" id="UP001141806">
    <property type="component" value="Unassembled WGS sequence"/>
</dbReference>
<keyword evidence="2" id="KW-1185">Reference proteome</keyword>
<evidence type="ECO:0000313" key="2">
    <source>
        <dbReference type="Proteomes" id="UP001141806"/>
    </source>
</evidence>
<dbReference type="PROSITE" id="PS51257">
    <property type="entry name" value="PROKAR_LIPOPROTEIN"/>
    <property type="match status" value="1"/>
</dbReference>
<dbReference type="AlphaFoldDB" id="A0A9Q0KA30"/>
<comment type="caution">
    <text evidence="1">The sequence shown here is derived from an EMBL/GenBank/DDBJ whole genome shotgun (WGS) entry which is preliminary data.</text>
</comment>
<evidence type="ECO:0000313" key="1">
    <source>
        <dbReference type="EMBL" id="KAJ4966677.1"/>
    </source>
</evidence>